<feature type="compositionally biased region" description="Polar residues" evidence="1">
    <location>
        <begin position="34"/>
        <end position="44"/>
    </location>
</feature>
<comment type="caution">
    <text evidence="2">The sequence shown here is derived from an EMBL/GenBank/DDBJ whole genome shotgun (WGS) entry which is preliminary data.</text>
</comment>
<dbReference type="AlphaFoldDB" id="X1PRI2"/>
<sequence length="161" mass="18180">MEILKKATTLSYFTLILLLALVLTLSACKKKQSPSAQDETQNGLAKSETQSQVQQETTDEEIPLRILYVGLPNTERQKDFVSFFSKNFTEVKTADLYTFKEEQTKDSDVVILDKDGIQWGSRGGKPLSDLKVSNQYSRPTLSLGIPGAFWTDRMRLKTGYM</sequence>
<protein>
    <submittedName>
        <fullName evidence="2">Uncharacterized protein</fullName>
    </submittedName>
</protein>
<reference evidence="2" key="1">
    <citation type="journal article" date="2014" name="Front. Microbiol.">
        <title>High frequency of phylogenetically diverse reductive dehalogenase-homologous genes in deep subseafloor sedimentary metagenomes.</title>
        <authorList>
            <person name="Kawai M."/>
            <person name="Futagami T."/>
            <person name="Toyoda A."/>
            <person name="Takaki Y."/>
            <person name="Nishi S."/>
            <person name="Hori S."/>
            <person name="Arai W."/>
            <person name="Tsubouchi T."/>
            <person name="Morono Y."/>
            <person name="Uchiyama I."/>
            <person name="Ito T."/>
            <person name="Fujiyama A."/>
            <person name="Inagaki F."/>
            <person name="Takami H."/>
        </authorList>
    </citation>
    <scope>NUCLEOTIDE SEQUENCE</scope>
    <source>
        <strain evidence="2">Expedition CK06-06</strain>
    </source>
</reference>
<dbReference type="EMBL" id="BARV01030467">
    <property type="protein sequence ID" value="GAI41700.1"/>
    <property type="molecule type" value="Genomic_DNA"/>
</dbReference>
<organism evidence="2">
    <name type="scientific">marine sediment metagenome</name>
    <dbReference type="NCBI Taxonomy" id="412755"/>
    <lineage>
        <taxon>unclassified sequences</taxon>
        <taxon>metagenomes</taxon>
        <taxon>ecological metagenomes</taxon>
    </lineage>
</organism>
<accession>X1PRI2</accession>
<evidence type="ECO:0000313" key="2">
    <source>
        <dbReference type="EMBL" id="GAI41700.1"/>
    </source>
</evidence>
<proteinExistence type="predicted"/>
<feature type="region of interest" description="Disordered" evidence="1">
    <location>
        <begin position="34"/>
        <end position="58"/>
    </location>
</feature>
<gene>
    <name evidence="2" type="ORF">S06H3_48390</name>
</gene>
<evidence type="ECO:0000256" key="1">
    <source>
        <dbReference type="SAM" id="MobiDB-lite"/>
    </source>
</evidence>
<dbReference type="PROSITE" id="PS51257">
    <property type="entry name" value="PROKAR_LIPOPROTEIN"/>
    <property type="match status" value="1"/>
</dbReference>
<name>X1PRI2_9ZZZZ</name>